<keyword evidence="4 5" id="KW-0687">Ribonucleoprotein</keyword>
<evidence type="ECO:0000256" key="5">
    <source>
        <dbReference type="HAMAP-Rule" id="MF_01367"/>
    </source>
</evidence>
<keyword evidence="3 5" id="KW-0689">Ribosomal protein</keyword>
<dbReference type="PROSITE" id="PS00049">
    <property type="entry name" value="RIBOSOMAL_L14"/>
    <property type="match status" value="1"/>
</dbReference>
<evidence type="ECO:0000313" key="8">
    <source>
        <dbReference type="EMBL" id="ADH61610.1"/>
    </source>
</evidence>
<comment type="similarity">
    <text evidence="5 6">Belongs to the universal ribosomal protein uL14 family.</text>
</comment>
<dbReference type="SUPFAM" id="SSF50193">
    <property type="entry name" value="Ribosomal protein L14"/>
    <property type="match status" value="1"/>
</dbReference>
<dbReference type="EMBL" id="CP002032">
    <property type="protein sequence ID" value="ADH61610.1"/>
    <property type="molecule type" value="Genomic_DNA"/>
</dbReference>
<reference evidence="8 9" key="1">
    <citation type="submission" date="2010-05" db="EMBL/GenBank/DDBJ databases">
        <title>Complete sequence of Thermoanaerobacter mathranii subsp. mathranii mathranii str. A3.</title>
        <authorList>
            <consortium name="US DOE Joint Genome Institute"/>
            <person name="Lucas S."/>
            <person name="Copeland A."/>
            <person name="Lapidus A."/>
            <person name="Cheng J.-F."/>
            <person name="Bruce D."/>
            <person name="Goodwin L."/>
            <person name="Pitluck S."/>
            <person name="Held B."/>
            <person name="Detter J.C."/>
            <person name="Han C."/>
            <person name="Tapia R."/>
            <person name="Land M."/>
            <person name="Hauser L."/>
            <person name="Kyrpides N."/>
            <person name="Mikhailova N."/>
            <person name="Zhou J."/>
            <person name="Hemme C."/>
            <person name="Woyke T."/>
        </authorList>
    </citation>
    <scope>NUCLEOTIDE SEQUENCE [LARGE SCALE GENOMIC DNA]</scope>
    <source>
        <strain evidence="8 9">A3</strain>
    </source>
</reference>
<dbReference type="PANTHER" id="PTHR11761:SF3">
    <property type="entry name" value="LARGE RIBOSOMAL SUBUNIT PROTEIN UL14M"/>
    <property type="match status" value="1"/>
</dbReference>
<organism evidence="8 9">
    <name type="scientific">Thermoanaerobacter mathranii subsp. mathranii (strain DSM 11426 / CCUG 53645 / CIP 108742 / A3)</name>
    <dbReference type="NCBI Taxonomy" id="583358"/>
    <lineage>
        <taxon>Bacteria</taxon>
        <taxon>Bacillati</taxon>
        <taxon>Bacillota</taxon>
        <taxon>Clostridia</taxon>
        <taxon>Thermoanaerobacterales</taxon>
        <taxon>Thermoanaerobacteraceae</taxon>
        <taxon>Thermoanaerobacter</taxon>
    </lineage>
</organism>
<keyword evidence="9" id="KW-1185">Reference proteome</keyword>
<gene>
    <name evidence="5" type="primary">rplN</name>
    <name evidence="8" type="ordered locus">Tmath_1923</name>
</gene>
<evidence type="ECO:0000256" key="2">
    <source>
        <dbReference type="ARBA" id="ARBA00022884"/>
    </source>
</evidence>
<dbReference type="SMART" id="SM01374">
    <property type="entry name" value="Ribosomal_L14"/>
    <property type="match status" value="1"/>
</dbReference>
<keyword evidence="2 5" id="KW-0694">RNA-binding</keyword>
<dbReference type="GO" id="GO:0005840">
    <property type="term" value="C:ribosome"/>
    <property type="evidence" value="ECO:0007669"/>
    <property type="project" value="UniProtKB-KW"/>
</dbReference>
<evidence type="ECO:0000256" key="3">
    <source>
        <dbReference type="ARBA" id="ARBA00022980"/>
    </source>
</evidence>
<dbReference type="Pfam" id="PF00238">
    <property type="entry name" value="Ribosomal_L14"/>
    <property type="match status" value="1"/>
</dbReference>
<dbReference type="Proteomes" id="UP000002064">
    <property type="component" value="Chromosome"/>
</dbReference>
<evidence type="ECO:0000256" key="1">
    <source>
        <dbReference type="ARBA" id="ARBA00022730"/>
    </source>
</evidence>
<dbReference type="RefSeq" id="WP_012995902.1">
    <property type="nucleotide sequence ID" value="NC_014209.1"/>
</dbReference>
<comment type="subunit">
    <text evidence="5">Part of the 50S ribosomal subunit. Forms a cluster with proteins L3 and L19. In the 70S ribosome, L14 and L19 interact and together make contacts with the 16S rRNA in bridges B5 and B8.</text>
</comment>
<evidence type="ECO:0000256" key="4">
    <source>
        <dbReference type="ARBA" id="ARBA00023274"/>
    </source>
</evidence>
<dbReference type="InterPro" id="IPR019972">
    <property type="entry name" value="Ribosomal_uL14_CS"/>
</dbReference>
<dbReference type="PANTHER" id="PTHR11761">
    <property type="entry name" value="50S/60S RIBOSOMAL PROTEIN L14/L23"/>
    <property type="match status" value="1"/>
</dbReference>
<dbReference type="InterPro" id="IPR005745">
    <property type="entry name" value="Ribosomal_uL14_bac-type"/>
</dbReference>
<evidence type="ECO:0000256" key="6">
    <source>
        <dbReference type="RuleBase" id="RU003949"/>
    </source>
</evidence>
<accession>A0ABN3Z609</accession>
<dbReference type="CDD" id="cd00337">
    <property type="entry name" value="Ribosomal_uL14"/>
    <property type="match status" value="1"/>
</dbReference>
<comment type="function">
    <text evidence="5 7">Binds to 23S rRNA. Forms part of two intersubunit bridges in the 70S ribosome.</text>
</comment>
<keyword evidence="1 5" id="KW-0699">rRNA-binding</keyword>
<dbReference type="InterPro" id="IPR000218">
    <property type="entry name" value="Ribosomal_uL14"/>
</dbReference>
<evidence type="ECO:0000313" key="9">
    <source>
        <dbReference type="Proteomes" id="UP000002064"/>
    </source>
</evidence>
<evidence type="ECO:0000256" key="7">
    <source>
        <dbReference type="RuleBase" id="RU003950"/>
    </source>
</evidence>
<dbReference type="Gene3D" id="2.40.150.20">
    <property type="entry name" value="Ribosomal protein L14"/>
    <property type="match status" value="1"/>
</dbReference>
<dbReference type="NCBIfam" id="TIGR01067">
    <property type="entry name" value="rplN_bact"/>
    <property type="match status" value="1"/>
</dbReference>
<dbReference type="HAMAP" id="MF_01367">
    <property type="entry name" value="Ribosomal_uL14"/>
    <property type="match status" value="1"/>
</dbReference>
<dbReference type="InterPro" id="IPR036853">
    <property type="entry name" value="Ribosomal_uL14_sf"/>
</dbReference>
<sequence>MIQPQTRLKVADNTGAKEIMCIRLLGGSNRKFSNVGDVIVASVKSATPGGVVKKGEVVKAVIVRTKKGIARKDGTYIRFDDNAAVIIRDDKQPRGTRIFGPVARELREKDFMKIISLAPEVL</sequence>
<proteinExistence type="inferred from homology"/>
<protein>
    <recommendedName>
        <fullName evidence="5">Large ribosomal subunit protein uL14</fullName>
    </recommendedName>
</protein>
<name>A0ABN3Z609_THEM3</name>